<dbReference type="GO" id="GO:0003677">
    <property type="term" value="F:DNA binding"/>
    <property type="evidence" value="ECO:0007669"/>
    <property type="project" value="UniProtKB-KW"/>
</dbReference>
<dbReference type="AlphaFoldDB" id="A0A4R5D7J2"/>
<evidence type="ECO:0000313" key="4">
    <source>
        <dbReference type="EMBL" id="TDE09376.1"/>
    </source>
</evidence>
<dbReference type="InterPro" id="IPR006119">
    <property type="entry name" value="Resolv_N"/>
</dbReference>
<evidence type="ECO:0000256" key="2">
    <source>
        <dbReference type="ARBA" id="ARBA00023172"/>
    </source>
</evidence>
<dbReference type="Gene3D" id="3.40.50.1390">
    <property type="entry name" value="Resolvase, N-terminal catalytic domain"/>
    <property type="match status" value="1"/>
</dbReference>
<evidence type="ECO:0000259" key="3">
    <source>
        <dbReference type="PROSITE" id="PS51736"/>
    </source>
</evidence>
<dbReference type="EMBL" id="SMFL01000020">
    <property type="protein sequence ID" value="TDE09376.1"/>
    <property type="molecule type" value="Genomic_DNA"/>
</dbReference>
<dbReference type="InterPro" id="IPR050639">
    <property type="entry name" value="SSR_resolvase"/>
</dbReference>
<keyword evidence="2" id="KW-0233">DNA recombination</keyword>
<gene>
    <name evidence="4" type="ORF">E0F88_30610</name>
</gene>
<comment type="caution">
    <text evidence="4">The sequence shown here is derived from an EMBL/GenBank/DDBJ whole genome shotgun (WGS) entry which is preliminary data.</text>
</comment>
<dbReference type="PROSITE" id="PS51736">
    <property type="entry name" value="RECOMBINASES_3"/>
    <property type="match status" value="1"/>
</dbReference>
<dbReference type="CDD" id="cd00338">
    <property type="entry name" value="Ser_Recombinase"/>
    <property type="match status" value="1"/>
</dbReference>
<dbReference type="Proteomes" id="UP000294850">
    <property type="component" value="Unassembled WGS sequence"/>
</dbReference>
<dbReference type="Pfam" id="PF00239">
    <property type="entry name" value="Resolvase"/>
    <property type="match status" value="1"/>
</dbReference>
<dbReference type="SMART" id="SM00857">
    <property type="entry name" value="Resolvase"/>
    <property type="match status" value="1"/>
</dbReference>
<keyword evidence="5" id="KW-1185">Reference proteome</keyword>
<dbReference type="SUPFAM" id="SSF53041">
    <property type="entry name" value="Resolvase-like"/>
    <property type="match status" value="1"/>
</dbReference>
<dbReference type="OrthoDB" id="2290206at2"/>
<dbReference type="GO" id="GO:0000150">
    <property type="term" value="F:DNA strand exchange activity"/>
    <property type="evidence" value="ECO:0007669"/>
    <property type="project" value="InterPro"/>
</dbReference>
<evidence type="ECO:0000313" key="5">
    <source>
        <dbReference type="Proteomes" id="UP000294850"/>
    </source>
</evidence>
<feature type="domain" description="Resolvase/invertase-type recombinase catalytic" evidence="3">
    <location>
        <begin position="3"/>
        <end position="139"/>
    </location>
</feature>
<organism evidence="4 5">
    <name type="scientific">Dyadobacter psychrotolerans</name>
    <dbReference type="NCBI Taxonomy" id="2541721"/>
    <lineage>
        <taxon>Bacteria</taxon>
        <taxon>Pseudomonadati</taxon>
        <taxon>Bacteroidota</taxon>
        <taxon>Cytophagia</taxon>
        <taxon>Cytophagales</taxon>
        <taxon>Spirosomataceae</taxon>
        <taxon>Dyadobacter</taxon>
    </lineage>
</organism>
<dbReference type="PANTHER" id="PTHR30461">
    <property type="entry name" value="DNA-INVERTASE FROM LAMBDOID PROPHAGE"/>
    <property type="match status" value="1"/>
</dbReference>
<evidence type="ECO:0000256" key="1">
    <source>
        <dbReference type="ARBA" id="ARBA00023125"/>
    </source>
</evidence>
<sequence>MKRAVAYFRVSTDRQGKSGLGLEAQHEAVHLFAQHQGYQVTAEFTEIESGKKNERPELMAALLLCKKEKAMLIIAKLDRLGRNVAFIANLMESKVEFLAVDNPHANPLMVHLLAAFAEHERKQISTRTKEALQAAKRRGVLLGKHGREIESKKNSKAADQFAETMQPIINELKADGFITVRGISDELNRRGVKTFRNDGEQWHRTTVHRLLKRLYLGNISRIQSQPTA</sequence>
<dbReference type="PANTHER" id="PTHR30461:SF2">
    <property type="entry name" value="SERINE RECOMBINASE PINE-RELATED"/>
    <property type="match status" value="1"/>
</dbReference>
<dbReference type="InterPro" id="IPR036162">
    <property type="entry name" value="Resolvase-like_N_sf"/>
</dbReference>
<accession>A0A4R5D7J2</accession>
<proteinExistence type="predicted"/>
<keyword evidence="1" id="KW-0238">DNA-binding</keyword>
<name>A0A4R5D7J2_9BACT</name>
<dbReference type="RefSeq" id="WP_131962146.1">
    <property type="nucleotide sequence ID" value="NZ_SMFL01000020.1"/>
</dbReference>
<protein>
    <submittedName>
        <fullName evidence="4">Recombinase family protein</fullName>
    </submittedName>
</protein>
<reference evidence="4 5" key="1">
    <citation type="submission" date="2019-03" db="EMBL/GenBank/DDBJ databases">
        <title>Dyadobacter AR-3-6 sp. nov., isolated from arctic soil.</title>
        <authorList>
            <person name="Chaudhary D.K."/>
        </authorList>
    </citation>
    <scope>NUCLEOTIDE SEQUENCE [LARGE SCALE GENOMIC DNA]</scope>
    <source>
        <strain evidence="4 5">AR-3-6</strain>
    </source>
</reference>